<dbReference type="InterPro" id="IPR013325">
    <property type="entry name" value="RNA_pol_sigma_r2"/>
</dbReference>
<keyword evidence="6" id="KW-0282">Flagellum</keyword>
<dbReference type="SUPFAM" id="SSF88946">
    <property type="entry name" value="Sigma2 domain of RNA polymerase sigma factors"/>
    <property type="match status" value="1"/>
</dbReference>
<name>A0A6I6E1F7_9MICO</name>
<reference evidence="6 7" key="1">
    <citation type="submission" date="2018-09" db="EMBL/GenBank/DDBJ databases">
        <title>Whole genome sequencing of Microbacterium oryzae strain MB-10T.</title>
        <authorList>
            <person name="Das S.K."/>
        </authorList>
    </citation>
    <scope>NUCLEOTIDE SEQUENCE [LARGE SCALE GENOMIC DNA]</scope>
    <source>
        <strain evidence="6 7">MB-10</strain>
    </source>
</reference>
<dbReference type="KEGG" id="moj:D7D94_01865"/>
<keyword evidence="4" id="KW-0804">Transcription</keyword>
<evidence type="ECO:0000313" key="7">
    <source>
        <dbReference type="Proteomes" id="UP000422989"/>
    </source>
</evidence>
<dbReference type="InterPro" id="IPR013324">
    <property type="entry name" value="RNA_pol_sigma_r3/r4-like"/>
</dbReference>
<keyword evidence="1" id="KW-0805">Transcription regulation</keyword>
<keyword evidence="6" id="KW-0966">Cell projection</keyword>
<keyword evidence="6" id="KW-0969">Cilium</keyword>
<sequence length="243" mass="25506">MRDRLIVDQLPLVGYLVAQHRIGASRHEGLAAAAVRSLVDAADAFDASAGVPFLPQARRLILAAISDELRAAEQGPGGTPRRPREAEAVRDALAAALGRTPAVDEIATTMGVGAAAVAAALGSPLRTIGDLDDPATCRASFALAVPEGDAGGAERIAVTREAISALPPHLLRVIRALYFEHRPIADLAEELRATPSEISRRRAEALRLLRDAHRDRGARDAQPVPPAAPREAALPSSRPVATP</sequence>
<dbReference type="SUPFAM" id="SSF88659">
    <property type="entry name" value="Sigma3 and sigma4 domains of RNA polymerase sigma factors"/>
    <property type="match status" value="1"/>
</dbReference>
<dbReference type="GO" id="GO:0016987">
    <property type="term" value="F:sigma factor activity"/>
    <property type="evidence" value="ECO:0007669"/>
    <property type="project" value="UniProtKB-KW"/>
</dbReference>
<keyword evidence="7" id="KW-1185">Reference proteome</keyword>
<dbReference type="PANTHER" id="PTHR30385:SF8">
    <property type="entry name" value="RNA POLYMERASE SIGMA-E FACTOR"/>
    <property type="match status" value="1"/>
</dbReference>
<dbReference type="GO" id="GO:0003677">
    <property type="term" value="F:DNA binding"/>
    <property type="evidence" value="ECO:0007669"/>
    <property type="project" value="UniProtKB-KW"/>
</dbReference>
<evidence type="ECO:0000256" key="4">
    <source>
        <dbReference type="ARBA" id="ARBA00023163"/>
    </source>
</evidence>
<dbReference type="RefSeq" id="WP_173024220.1">
    <property type="nucleotide sequence ID" value="NZ_BAAAZL010000002.1"/>
</dbReference>
<dbReference type="PANTHER" id="PTHR30385">
    <property type="entry name" value="SIGMA FACTOR F FLAGELLAR"/>
    <property type="match status" value="1"/>
</dbReference>
<evidence type="ECO:0000256" key="3">
    <source>
        <dbReference type="ARBA" id="ARBA00023125"/>
    </source>
</evidence>
<evidence type="ECO:0000313" key="6">
    <source>
        <dbReference type="EMBL" id="QGU26567.1"/>
    </source>
</evidence>
<feature type="region of interest" description="Disordered" evidence="5">
    <location>
        <begin position="209"/>
        <end position="243"/>
    </location>
</feature>
<keyword evidence="3" id="KW-0238">DNA-binding</keyword>
<accession>A0A6I6E1F7</accession>
<evidence type="ECO:0000256" key="2">
    <source>
        <dbReference type="ARBA" id="ARBA00023082"/>
    </source>
</evidence>
<protein>
    <submittedName>
        <fullName evidence="6">Flagellar biosynthesis protein FliA</fullName>
    </submittedName>
</protein>
<dbReference type="AlphaFoldDB" id="A0A6I6E1F7"/>
<dbReference type="Proteomes" id="UP000422989">
    <property type="component" value="Chromosome"/>
</dbReference>
<evidence type="ECO:0000256" key="1">
    <source>
        <dbReference type="ARBA" id="ARBA00023015"/>
    </source>
</evidence>
<gene>
    <name evidence="6" type="ORF">D7D94_01865</name>
</gene>
<feature type="compositionally biased region" description="Basic and acidic residues" evidence="5">
    <location>
        <begin position="209"/>
        <end position="219"/>
    </location>
</feature>
<dbReference type="EMBL" id="CP032550">
    <property type="protein sequence ID" value="QGU26567.1"/>
    <property type="molecule type" value="Genomic_DNA"/>
</dbReference>
<dbReference type="Gene3D" id="1.20.140.160">
    <property type="match status" value="1"/>
</dbReference>
<organism evidence="6 7">
    <name type="scientific">Microbacterium oryzae</name>
    <dbReference type="NCBI Taxonomy" id="743009"/>
    <lineage>
        <taxon>Bacteria</taxon>
        <taxon>Bacillati</taxon>
        <taxon>Actinomycetota</taxon>
        <taxon>Actinomycetes</taxon>
        <taxon>Micrococcales</taxon>
        <taxon>Microbacteriaceae</taxon>
        <taxon>Microbacterium</taxon>
    </lineage>
</organism>
<dbReference type="GO" id="GO:0006352">
    <property type="term" value="P:DNA-templated transcription initiation"/>
    <property type="evidence" value="ECO:0007669"/>
    <property type="project" value="InterPro"/>
</dbReference>
<evidence type="ECO:0000256" key="5">
    <source>
        <dbReference type="SAM" id="MobiDB-lite"/>
    </source>
</evidence>
<keyword evidence="2" id="KW-0731">Sigma factor</keyword>
<proteinExistence type="predicted"/>